<gene>
    <name evidence="7" type="ORF">CJ669_05330</name>
    <name evidence="8" type="ORF">CJ673_06085</name>
</gene>
<dbReference type="GO" id="GO:0045892">
    <property type="term" value="P:negative regulation of DNA-templated transcription"/>
    <property type="evidence" value="ECO:0007669"/>
    <property type="project" value="TreeGrafter"/>
</dbReference>
<keyword evidence="4" id="KW-0255">Endonuclease</keyword>
<evidence type="ECO:0000256" key="2">
    <source>
        <dbReference type="ARBA" id="ARBA00022649"/>
    </source>
</evidence>
<evidence type="ECO:0000256" key="5">
    <source>
        <dbReference type="ARBA" id="ARBA00022801"/>
    </source>
</evidence>
<keyword evidence="5" id="KW-0378">Hydrolase</keyword>
<dbReference type="PANTHER" id="PTHR38039">
    <property type="entry name" value="TOXIN YOEB"/>
    <property type="match status" value="1"/>
</dbReference>
<evidence type="ECO:0000256" key="1">
    <source>
        <dbReference type="ARBA" id="ARBA00008172"/>
    </source>
</evidence>
<evidence type="ECO:0000313" key="10">
    <source>
        <dbReference type="Proteomes" id="UP000239065"/>
    </source>
</evidence>
<accession>A0A2S9T6J9</accession>
<protein>
    <recommendedName>
        <fullName evidence="6">Putative mRNA interferase YoeB</fullName>
    </recommendedName>
</protein>
<name>A0A2S9T6J9_9BACT</name>
<dbReference type="Proteomes" id="UP000238281">
    <property type="component" value="Unassembled WGS sequence"/>
</dbReference>
<comment type="caution">
    <text evidence="8">The sequence shown here is derived from an EMBL/GenBank/DDBJ whole genome shotgun (WGS) entry which is preliminary data.</text>
</comment>
<evidence type="ECO:0000256" key="3">
    <source>
        <dbReference type="ARBA" id="ARBA00022722"/>
    </source>
</evidence>
<dbReference type="InterPro" id="IPR035093">
    <property type="entry name" value="RelE/ParE_toxin_dom_sf"/>
</dbReference>
<comment type="similarity">
    <text evidence="1">Belongs to the YoeB family.</text>
</comment>
<dbReference type="AlphaFoldDB" id="A0A2S9T6J9"/>
<dbReference type="GO" id="GO:0004519">
    <property type="term" value="F:endonuclease activity"/>
    <property type="evidence" value="ECO:0007669"/>
    <property type="project" value="UniProtKB-KW"/>
</dbReference>
<dbReference type="Proteomes" id="UP000239065">
    <property type="component" value="Unassembled WGS sequence"/>
</dbReference>
<dbReference type="EMBL" id="NXGE01000003">
    <property type="protein sequence ID" value="PRM94456.1"/>
    <property type="molecule type" value="Genomic_DNA"/>
</dbReference>
<keyword evidence="3" id="KW-0540">Nuclease</keyword>
<dbReference type="GO" id="GO:0016787">
    <property type="term" value="F:hydrolase activity"/>
    <property type="evidence" value="ECO:0007669"/>
    <property type="project" value="UniProtKB-KW"/>
</dbReference>
<dbReference type="Gene3D" id="3.30.2310.20">
    <property type="entry name" value="RelE-like"/>
    <property type="match status" value="1"/>
</dbReference>
<dbReference type="EMBL" id="NXGJ01000004">
    <property type="protein sequence ID" value="PRM88175.1"/>
    <property type="molecule type" value="Genomic_DNA"/>
</dbReference>
<evidence type="ECO:0000313" key="8">
    <source>
        <dbReference type="EMBL" id="PRM94456.1"/>
    </source>
</evidence>
<keyword evidence="2" id="KW-1277">Toxin-antitoxin system</keyword>
<dbReference type="RefSeq" id="WP_105909035.1">
    <property type="nucleotide sequence ID" value="NZ_NXGE01000003.1"/>
</dbReference>
<reference evidence="9 10" key="1">
    <citation type="submission" date="2017-09" db="EMBL/GenBank/DDBJ databases">
        <title>Reassesment of A. cryaerophilus.</title>
        <authorList>
            <person name="Perez-Cataluna A."/>
            <person name="Collado L."/>
            <person name="Salgado O."/>
            <person name="Lefinanco V."/>
            <person name="Figueras M.J."/>
        </authorList>
    </citation>
    <scope>NUCLEOTIDE SEQUENCE [LARGE SCALE GENOMIC DNA]</scope>
    <source>
        <strain evidence="8 9">LMG 10210</strain>
        <strain evidence="7 10">LMG 9861</strain>
    </source>
</reference>
<evidence type="ECO:0000313" key="7">
    <source>
        <dbReference type="EMBL" id="PRM88175.1"/>
    </source>
</evidence>
<proteinExistence type="inferred from homology"/>
<dbReference type="Pfam" id="PF06769">
    <property type="entry name" value="YoeB_toxin"/>
    <property type="match status" value="1"/>
</dbReference>
<evidence type="ECO:0000256" key="4">
    <source>
        <dbReference type="ARBA" id="ARBA00022759"/>
    </source>
</evidence>
<dbReference type="SUPFAM" id="SSF143011">
    <property type="entry name" value="RelE-like"/>
    <property type="match status" value="1"/>
</dbReference>
<dbReference type="InterPro" id="IPR009614">
    <property type="entry name" value="YoeB_toxin"/>
</dbReference>
<evidence type="ECO:0000313" key="9">
    <source>
        <dbReference type="Proteomes" id="UP000238281"/>
    </source>
</evidence>
<dbReference type="PANTHER" id="PTHR38039:SF1">
    <property type="entry name" value="TOXIN YOEB"/>
    <property type="match status" value="1"/>
</dbReference>
<organism evidence="8 9">
    <name type="scientific">Aliarcobacter cryaerophilus</name>
    <dbReference type="NCBI Taxonomy" id="28198"/>
    <lineage>
        <taxon>Bacteria</taxon>
        <taxon>Pseudomonadati</taxon>
        <taxon>Campylobacterota</taxon>
        <taxon>Epsilonproteobacteria</taxon>
        <taxon>Campylobacterales</taxon>
        <taxon>Arcobacteraceae</taxon>
        <taxon>Aliarcobacter</taxon>
    </lineage>
</organism>
<sequence length="87" mass="10528">MILGFSTKAWEDYKYWVQNDKQIVKRINLLLEDIKRNPYDSNGIGKPERLKENYSGYFSRRITSEHRLVYKIVDDLIIIAQCRFHYL</sequence>
<dbReference type="GO" id="GO:0006401">
    <property type="term" value="P:RNA catabolic process"/>
    <property type="evidence" value="ECO:0007669"/>
    <property type="project" value="InterPro"/>
</dbReference>
<evidence type="ECO:0000256" key="6">
    <source>
        <dbReference type="ARBA" id="ARBA00030388"/>
    </source>
</evidence>
<dbReference type="NCBIfam" id="TIGR02116">
    <property type="entry name" value="toxin_Txe_YoeB"/>
    <property type="match status" value="1"/>
</dbReference>